<dbReference type="Pfam" id="PF13692">
    <property type="entry name" value="Glyco_trans_1_4"/>
    <property type="match status" value="1"/>
</dbReference>
<accession>A0ABW1AYU0</accession>
<dbReference type="RefSeq" id="WP_096449185.1">
    <property type="nucleotide sequence ID" value="NZ_JBHSOG010000108.1"/>
</dbReference>
<dbReference type="PANTHER" id="PTHR12526">
    <property type="entry name" value="GLYCOSYLTRANSFERASE"/>
    <property type="match status" value="1"/>
</dbReference>
<reference evidence="5" key="1">
    <citation type="journal article" date="2019" name="Int. J. Syst. Evol. Microbiol.">
        <title>The Global Catalogue of Microorganisms (GCM) 10K type strain sequencing project: providing services to taxonomists for standard genome sequencing and annotation.</title>
        <authorList>
            <consortium name="The Broad Institute Genomics Platform"/>
            <consortium name="The Broad Institute Genome Sequencing Center for Infectious Disease"/>
            <person name="Wu L."/>
            <person name="Ma J."/>
        </authorList>
    </citation>
    <scope>NUCLEOTIDE SEQUENCE [LARGE SCALE GENOMIC DNA]</scope>
    <source>
        <strain evidence="5">SHR3</strain>
    </source>
</reference>
<name>A0ABW1AYU0_9RHOO</name>
<dbReference type="PANTHER" id="PTHR12526:SF510">
    <property type="entry name" value="D-INOSITOL 3-PHOSPHATE GLYCOSYLTRANSFERASE"/>
    <property type="match status" value="1"/>
</dbReference>
<evidence type="ECO:0000259" key="3">
    <source>
        <dbReference type="Pfam" id="PF13439"/>
    </source>
</evidence>
<protein>
    <submittedName>
        <fullName evidence="4">TIGR03088 family PEP-CTERM/XrtA system glycosyltransferase</fullName>
    </submittedName>
</protein>
<organism evidence="4 5">
    <name type="scientific">Thauera sinica</name>
    <dbReference type="NCBI Taxonomy" id="2665146"/>
    <lineage>
        <taxon>Bacteria</taxon>
        <taxon>Pseudomonadati</taxon>
        <taxon>Pseudomonadota</taxon>
        <taxon>Betaproteobacteria</taxon>
        <taxon>Rhodocyclales</taxon>
        <taxon>Zoogloeaceae</taxon>
        <taxon>Thauera</taxon>
    </lineage>
</organism>
<gene>
    <name evidence="4" type="ORF">ACFPTN_22760</name>
</gene>
<dbReference type="Pfam" id="PF13439">
    <property type="entry name" value="Glyco_transf_4"/>
    <property type="match status" value="1"/>
</dbReference>
<evidence type="ECO:0000256" key="1">
    <source>
        <dbReference type="ARBA" id="ARBA00022676"/>
    </source>
</evidence>
<sequence length="396" mass="42946">MSDPRPLVMHLVYSFDVGGLENGVVNLINRMPPERFRHMVVALTKCAPAFCERVTRADVDFVSLHKPPGQGFKLYPALYRLFRQHRPAILHSRNLAALEAVVPARAAGVPVRLHGEHGWEESDPRGTRRKFRVLRRLYRPFVTHYVALSGDLERYLVRAVGVPPGRVTRICNGVDTIRFRPAEEGRTLIAGCPFDAPDRVLIGTVGRLQAVKDQVTLVRAFAQAVAQHAPGSERACLVIAGDGPLRAQVEAEVRAAGLGGRIWLAGERKDVPELMRGLDIFVLPSISEGISNTILEAMASGLPVVATDVGGNGELVAAGETGALVPASDPAAMARALSDYAADAALRQSHGAAGRRRVEQGFSLDGMVARYMDLYARLAGPARAARRQSRNERLAS</sequence>
<dbReference type="Proteomes" id="UP001595974">
    <property type="component" value="Unassembled WGS sequence"/>
</dbReference>
<keyword evidence="1" id="KW-0328">Glycosyltransferase</keyword>
<evidence type="ECO:0000313" key="4">
    <source>
        <dbReference type="EMBL" id="MFC5772214.1"/>
    </source>
</evidence>
<comment type="caution">
    <text evidence="4">The sequence shown here is derived from an EMBL/GenBank/DDBJ whole genome shotgun (WGS) entry which is preliminary data.</text>
</comment>
<dbReference type="NCBIfam" id="TIGR03088">
    <property type="entry name" value="stp2"/>
    <property type="match status" value="1"/>
</dbReference>
<dbReference type="InterPro" id="IPR017522">
    <property type="entry name" value="Sugar_tfrase_PEP-CTERM_Stp2"/>
</dbReference>
<dbReference type="InterPro" id="IPR028098">
    <property type="entry name" value="Glyco_trans_4-like_N"/>
</dbReference>
<dbReference type="SUPFAM" id="SSF53756">
    <property type="entry name" value="UDP-Glycosyltransferase/glycogen phosphorylase"/>
    <property type="match status" value="1"/>
</dbReference>
<keyword evidence="5" id="KW-1185">Reference proteome</keyword>
<keyword evidence="2" id="KW-0808">Transferase</keyword>
<dbReference type="Gene3D" id="3.40.50.2000">
    <property type="entry name" value="Glycogen Phosphorylase B"/>
    <property type="match status" value="2"/>
</dbReference>
<evidence type="ECO:0000256" key="2">
    <source>
        <dbReference type="ARBA" id="ARBA00022679"/>
    </source>
</evidence>
<proteinExistence type="predicted"/>
<evidence type="ECO:0000313" key="5">
    <source>
        <dbReference type="Proteomes" id="UP001595974"/>
    </source>
</evidence>
<feature type="domain" description="Glycosyltransferase subfamily 4-like N-terminal" evidence="3">
    <location>
        <begin position="17"/>
        <end position="176"/>
    </location>
</feature>
<dbReference type="EMBL" id="JBHSOG010000108">
    <property type="protein sequence ID" value="MFC5772214.1"/>
    <property type="molecule type" value="Genomic_DNA"/>
</dbReference>